<name>A0A3N1XQ37_9FIRM</name>
<evidence type="ECO:0000313" key="1">
    <source>
        <dbReference type="EMBL" id="ROR27212.1"/>
    </source>
</evidence>
<gene>
    <name evidence="1" type="ORF">EDD66_107126</name>
</gene>
<keyword evidence="2" id="KW-1185">Reference proteome</keyword>
<dbReference type="Proteomes" id="UP000273083">
    <property type="component" value="Unassembled WGS sequence"/>
</dbReference>
<sequence>MEIRSDCDINSLQNILDKDGWVCMSYQEKPHLNISLNKGYTPKGFAEKVFHLHIRYLGDWDELYFRDYLNLHKDVANEYGDLKLTLKEIYEHNRDAYTEAKSEFILKYSNMAREESGNIYKP</sequence>
<dbReference type="InterPro" id="IPR043519">
    <property type="entry name" value="NT_sf"/>
</dbReference>
<dbReference type="PANTHER" id="PTHR34822:SF1">
    <property type="entry name" value="GRPB FAMILY PROTEIN"/>
    <property type="match status" value="1"/>
</dbReference>
<proteinExistence type="predicted"/>
<dbReference type="SUPFAM" id="SSF81301">
    <property type="entry name" value="Nucleotidyltransferase"/>
    <property type="match status" value="1"/>
</dbReference>
<reference evidence="1 2" key="1">
    <citation type="submission" date="2018-11" db="EMBL/GenBank/DDBJ databases">
        <title>Genomic Encyclopedia of Type Strains, Phase IV (KMG-IV): sequencing the most valuable type-strain genomes for metagenomic binning, comparative biology and taxonomic classification.</title>
        <authorList>
            <person name="Goeker M."/>
        </authorList>
    </citation>
    <scope>NUCLEOTIDE SEQUENCE [LARGE SCALE GENOMIC DNA]</scope>
    <source>
        <strain evidence="1 2">DSM 26537</strain>
    </source>
</reference>
<dbReference type="EMBL" id="RJVG01000007">
    <property type="protein sequence ID" value="ROR27212.1"/>
    <property type="molecule type" value="Genomic_DNA"/>
</dbReference>
<evidence type="ECO:0000313" key="2">
    <source>
        <dbReference type="Proteomes" id="UP000273083"/>
    </source>
</evidence>
<protein>
    <submittedName>
        <fullName evidence="1">GrpB protein</fullName>
    </submittedName>
</protein>
<dbReference type="AlphaFoldDB" id="A0A3N1XQ37"/>
<dbReference type="PANTHER" id="PTHR34822">
    <property type="entry name" value="GRPB DOMAIN PROTEIN (AFU_ORTHOLOGUE AFUA_1G01530)"/>
    <property type="match status" value="1"/>
</dbReference>
<dbReference type="InterPro" id="IPR007344">
    <property type="entry name" value="GrpB/CoaE"/>
</dbReference>
<organism evidence="1 2">
    <name type="scientific">Mobilisporobacter senegalensis</name>
    <dbReference type="NCBI Taxonomy" id="1329262"/>
    <lineage>
        <taxon>Bacteria</taxon>
        <taxon>Bacillati</taxon>
        <taxon>Bacillota</taxon>
        <taxon>Clostridia</taxon>
        <taxon>Lachnospirales</taxon>
        <taxon>Lachnospiraceae</taxon>
        <taxon>Mobilisporobacter</taxon>
    </lineage>
</organism>
<dbReference type="Gene3D" id="3.30.460.10">
    <property type="entry name" value="Beta Polymerase, domain 2"/>
    <property type="match status" value="1"/>
</dbReference>
<comment type="caution">
    <text evidence="1">The sequence shown here is derived from an EMBL/GenBank/DDBJ whole genome shotgun (WGS) entry which is preliminary data.</text>
</comment>
<accession>A0A3N1XQ37</accession>
<dbReference type="Pfam" id="PF04229">
    <property type="entry name" value="GrpB"/>
    <property type="match status" value="1"/>
</dbReference>